<sequence length="256" mass="27497">MAARDGCPDDGAAMRAADLPQLVEAWAGGWACTRKLSLERIDRVLRITVNGASRRLEYVLADPDEDEFAGLAKVVAQQSDVWLTVFSSDPNRFRLLAPELDVAVDGEAFMVRSIKDVQSDDEVLMEDWVRIADDGRTAHARLQRGGEIAAIGSVALAGTSSRGGVVGPSAVFDRIETMPSFRRQGLGSRIMEALTQWAVGRGAHTGLLAASPGGQRLYTKLGWETVSRMVSFRSPPGTANAGPDDAAAKTTRTVQE</sequence>
<evidence type="ECO:0000256" key="1">
    <source>
        <dbReference type="SAM" id="MobiDB-lite"/>
    </source>
</evidence>
<dbReference type="Gene3D" id="3.40.630.30">
    <property type="match status" value="1"/>
</dbReference>
<comment type="caution">
    <text evidence="3">The sequence shown here is derived from an EMBL/GenBank/DDBJ whole genome shotgun (WGS) entry which is preliminary data.</text>
</comment>
<protein>
    <submittedName>
        <fullName evidence="3">GNAT family N-acetyltransferase</fullName>
    </submittedName>
</protein>
<organism evidence="3 4">
    <name type="scientific">Arthrobacter terrae</name>
    <dbReference type="NCBI Taxonomy" id="2935737"/>
    <lineage>
        <taxon>Bacteria</taxon>
        <taxon>Bacillati</taxon>
        <taxon>Actinomycetota</taxon>
        <taxon>Actinomycetes</taxon>
        <taxon>Micrococcales</taxon>
        <taxon>Micrococcaceae</taxon>
        <taxon>Arthrobacter</taxon>
    </lineage>
</organism>
<evidence type="ECO:0000313" key="3">
    <source>
        <dbReference type="EMBL" id="MBG0738432.1"/>
    </source>
</evidence>
<proteinExistence type="predicted"/>
<reference evidence="3 4" key="1">
    <citation type="submission" date="2020-11" db="EMBL/GenBank/DDBJ databases">
        <title>Arthrobacter antarcticus sp. nov., isolated from Antarctic Soil.</title>
        <authorList>
            <person name="Li J."/>
        </authorList>
    </citation>
    <scope>NUCLEOTIDE SEQUENCE [LARGE SCALE GENOMIC DNA]</scope>
    <source>
        <strain evidence="3 4">Z1-20</strain>
    </source>
</reference>
<dbReference type="PROSITE" id="PS51186">
    <property type="entry name" value="GNAT"/>
    <property type="match status" value="1"/>
</dbReference>
<dbReference type="EMBL" id="JADNYM010000003">
    <property type="protein sequence ID" value="MBG0738432.1"/>
    <property type="molecule type" value="Genomic_DNA"/>
</dbReference>
<dbReference type="SUPFAM" id="SSF55729">
    <property type="entry name" value="Acyl-CoA N-acyltransferases (Nat)"/>
    <property type="match status" value="1"/>
</dbReference>
<dbReference type="RefSeq" id="WP_196395363.1">
    <property type="nucleotide sequence ID" value="NZ_JADNYM010000003.1"/>
</dbReference>
<evidence type="ECO:0000313" key="4">
    <source>
        <dbReference type="Proteomes" id="UP000655366"/>
    </source>
</evidence>
<dbReference type="Proteomes" id="UP000655366">
    <property type="component" value="Unassembled WGS sequence"/>
</dbReference>
<gene>
    <name evidence="3" type="ORF">IV500_03170</name>
</gene>
<dbReference type="GO" id="GO:0016747">
    <property type="term" value="F:acyltransferase activity, transferring groups other than amino-acyl groups"/>
    <property type="evidence" value="ECO:0007669"/>
    <property type="project" value="InterPro"/>
</dbReference>
<name>A0A931G978_9MICC</name>
<dbReference type="AlphaFoldDB" id="A0A931G978"/>
<dbReference type="Pfam" id="PF00583">
    <property type="entry name" value="Acetyltransf_1"/>
    <property type="match status" value="1"/>
</dbReference>
<dbReference type="InterPro" id="IPR016181">
    <property type="entry name" value="Acyl_CoA_acyltransferase"/>
</dbReference>
<feature type="region of interest" description="Disordered" evidence="1">
    <location>
        <begin position="234"/>
        <end position="256"/>
    </location>
</feature>
<dbReference type="CDD" id="cd04301">
    <property type="entry name" value="NAT_SF"/>
    <property type="match status" value="1"/>
</dbReference>
<accession>A0A931G978</accession>
<evidence type="ECO:0000259" key="2">
    <source>
        <dbReference type="PROSITE" id="PS51186"/>
    </source>
</evidence>
<dbReference type="InterPro" id="IPR000182">
    <property type="entry name" value="GNAT_dom"/>
</dbReference>
<feature type="domain" description="N-acetyltransferase" evidence="2">
    <location>
        <begin position="91"/>
        <end position="252"/>
    </location>
</feature>
<keyword evidence="4" id="KW-1185">Reference proteome</keyword>